<protein>
    <recommendedName>
        <fullName evidence="3">ImmA/IrrE family metallo-endopeptidase</fullName>
    </recommendedName>
</protein>
<accession>A0A9X1S6G7</accession>
<evidence type="ECO:0000313" key="2">
    <source>
        <dbReference type="Proteomes" id="UP001139264"/>
    </source>
</evidence>
<comment type="caution">
    <text evidence="1">The sequence shown here is derived from an EMBL/GenBank/DDBJ whole genome shotgun (WGS) entry which is preliminary data.</text>
</comment>
<dbReference type="AlphaFoldDB" id="A0A9X1S6G7"/>
<evidence type="ECO:0008006" key="3">
    <source>
        <dbReference type="Google" id="ProtNLM"/>
    </source>
</evidence>
<evidence type="ECO:0000313" key="1">
    <source>
        <dbReference type="EMBL" id="MCC3268319.1"/>
    </source>
</evidence>
<dbReference type="RefSeq" id="WP_227906805.1">
    <property type="nucleotide sequence ID" value="NZ_CP095461.1"/>
</dbReference>
<dbReference type="Proteomes" id="UP001139264">
    <property type="component" value="Unassembled WGS sequence"/>
</dbReference>
<proteinExistence type="predicted"/>
<organism evidence="1 2">
    <name type="scientific">Arthrobacter gengyunqii</name>
    <dbReference type="NCBI Taxonomy" id="2886940"/>
    <lineage>
        <taxon>Bacteria</taxon>
        <taxon>Bacillati</taxon>
        <taxon>Actinomycetota</taxon>
        <taxon>Actinomycetes</taxon>
        <taxon>Micrococcales</taxon>
        <taxon>Micrococcaceae</taxon>
        <taxon>Arthrobacter</taxon>
    </lineage>
</organism>
<gene>
    <name evidence="1" type="ORF">LJ751_02945</name>
</gene>
<name>A0A9X1S6G7_9MICC</name>
<reference evidence="1" key="1">
    <citation type="submission" date="2021-10" db="EMBL/GenBank/DDBJ databases">
        <title>Novel species in genus Arthrobacter.</title>
        <authorList>
            <person name="Liu Y."/>
        </authorList>
    </citation>
    <scope>NUCLEOTIDE SEQUENCE</scope>
    <source>
        <strain evidence="1">Zg-Y809</strain>
    </source>
</reference>
<dbReference type="EMBL" id="JAJFZP010000004">
    <property type="protein sequence ID" value="MCC3268319.1"/>
    <property type="molecule type" value="Genomic_DNA"/>
</dbReference>
<sequence length="156" mass="18021">MEKDVRQTARSAFDRLQLPVQVTLESLTRHVEKIRRRPIMIVQSEKLTGTNICGLWIPREKVDVVYHSAAQGTLHRQQLILHELSHMILRHDERVEASWQGVKVFRELSGEVVAKALARGDFRSDLEAAAEHLADLMAAAIRESSREIYRYEAYFE</sequence>